<dbReference type="EMBL" id="JACHDB010000002">
    <property type="protein sequence ID" value="MBB5436095.1"/>
    <property type="molecule type" value="Genomic_DNA"/>
</dbReference>
<gene>
    <name evidence="2" type="ORF">HDA36_006243</name>
</gene>
<protein>
    <submittedName>
        <fullName evidence="2">Uncharacterized protein</fullName>
    </submittedName>
</protein>
<feature type="compositionally biased region" description="Basic and acidic residues" evidence="1">
    <location>
        <begin position="176"/>
        <end position="187"/>
    </location>
</feature>
<feature type="compositionally biased region" description="Low complexity" evidence="1">
    <location>
        <begin position="291"/>
        <end position="300"/>
    </location>
</feature>
<evidence type="ECO:0000256" key="1">
    <source>
        <dbReference type="SAM" id="MobiDB-lite"/>
    </source>
</evidence>
<feature type="compositionally biased region" description="Basic and acidic residues" evidence="1">
    <location>
        <begin position="227"/>
        <end position="238"/>
    </location>
</feature>
<organism evidence="2 3">
    <name type="scientific">Nocardiopsis composta</name>
    <dbReference type="NCBI Taxonomy" id="157465"/>
    <lineage>
        <taxon>Bacteria</taxon>
        <taxon>Bacillati</taxon>
        <taxon>Actinomycetota</taxon>
        <taxon>Actinomycetes</taxon>
        <taxon>Streptosporangiales</taxon>
        <taxon>Nocardiopsidaceae</taxon>
        <taxon>Nocardiopsis</taxon>
    </lineage>
</organism>
<sequence length="400" mass="43107">MAHRCARRAPAHLAGGPDDVYQRVAPPEAPTPLSLITQSGENEGSRQGASATAPYTAPFRFPAPTLAAFPATRTPQPGPDSPPRPHCGPGCTPRRHRGDVGMCRAPLPPLTLRIHPGQEGFGGLDPANLTVRKTWARHSRRPRPAEPPHRHPPAPTSRPTAPNRPAHPRPFLHRCRPLERPLRDAPHPADAPDPGPTSAVAACLNARSAGRRTRVTPPPRPFLHRCRPLERPLRDAPHPADAPDPGPTSAVAACLNARSAGRRTRPTSRPRPHLRRRHTPEPHPATRRSRSPPGRSGPATVPVPLPARHPAPYRASPAPRGGSPADSTERRRRQRAPGAPPGPAEAHHVHPGPGPAERRRMTNSPESGVADHRHSAYCSRYTKSCDVANTAMPALSDTER</sequence>
<name>A0A7W8QU94_9ACTN</name>
<feature type="compositionally biased region" description="Basic residues" evidence="1">
    <location>
        <begin position="166"/>
        <end position="175"/>
    </location>
</feature>
<comment type="caution">
    <text evidence="2">The sequence shown here is derived from an EMBL/GenBank/DDBJ whole genome shotgun (WGS) entry which is preliminary data.</text>
</comment>
<reference evidence="2 3" key="1">
    <citation type="submission" date="2020-08" db="EMBL/GenBank/DDBJ databases">
        <title>Sequencing the genomes of 1000 actinobacteria strains.</title>
        <authorList>
            <person name="Klenk H.-P."/>
        </authorList>
    </citation>
    <scope>NUCLEOTIDE SEQUENCE [LARGE SCALE GENOMIC DNA]</scope>
    <source>
        <strain evidence="2 3">DSM 44551</strain>
    </source>
</reference>
<evidence type="ECO:0000313" key="2">
    <source>
        <dbReference type="EMBL" id="MBB5436095.1"/>
    </source>
</evidence>
<feature type="compositionally biased region" description="Basic residues" evidence="1">
    <location>
        <begin position="260"/>
        <end position="278"/>
    </location>
</feature>
<evidence type="ECO:0000313" key="3">
    <source>
        <dbReference type="Proteomes" id="UP000572635"/>
    </source>
</evidence>
<feature type="compositionally biased region" description="Low complexity" evidence="1">
    <location>
        <begin position="56"/>
        <end position="75"/>
    </location>
</feature>
<feature type="compositionally biased region" description="Polar residues" evidence="1">
    <location>
        <begin position="34"/>
        <end position="50"/>
    </location>
</feature>
<proteinExistence type="predicted"/>
<dbReference type="AlphaFoldDB" id="A0A7W8QU94"/>
<feature type="region of interest" description="Disordered" evidence="1">
    <location>
        <begin position="1"/>
        <end position="102"/>
    </location>
</feature>
<feature type="region of interest" description="Disordered" evidence="1">
    <location>
        <begin position="135"/>
        <end position="373"/>
    </location>
</feature>
<feature type="compositionally biased region" description="Pro residues" evidence="1">
    <location>
        <begin position="76"/>
        <end position="86"/>
    </location>
</feature>
<accession>A0A7W8QU94</accession>
<keyword evidence="3" id="KW-1185">Reference proteome</keyword>
<dbReference type="Proteomes" id="UP000572635">
    <property type="component" value="Unassembled WGS sequence"/>
</dbReference>
<feature type="compositionally biased region" description="Basic residues" evidence="1">
    <location>
        <begin position="1"/>
        <end position="10"/>
    </location>
</feature>